<evidence type="ECO:0000259" key="6">
    <source>
        <dbReference type="PROSITE" id="PS51123"/>
    </source>
</evidence>
<organism evidence="7 8">
    <name type="scientific">Pseudoalteromonas shioyasakiensis</name>
    <dbReference type="NCBI Taxonomy" id="1190813"/>
    <lineage>
        <taxon>Bacteria</taxon>
        <taxon>Pseudomonadati</taxon>
        <taxon>Pseudomonadota</taxon>
        <taxon>Gammaproteobacteria</taxon>
        <taxon>Alteromonadales</taxon>
        <taxon>Pseudoalteromonadaceae</taxon>
        <taxon>Pseudoalteromonas</taxon>
    </lineage>
</organism>
<dbReference type="PROSITE" id="PS51257">
    <property type="entry name" value="PROKAR_LIPOPROTEIN"/>
    <property type="match status" value="1"/>
</dbReference>
<keyword evidence="8" id="KW-1185">Reference proteome</keyword>
<dbReference type="PRINTS" id="PR01021">
    <property type="entry name" value="OMPADOMAIN"/>
</dbReference>
<feature type="domain" description="OmpA-like" evidence="6">
    <location>
        <begin position="49"/>
        <end position="167"/>
    </location>
</feature>
<dbReference type="CDD" id="cd07185">
    <property type="entry name" value="OmpA_C-like"/>
    <property type="match status" value="1"/>
</dbReference>
<keyword evidence="2 4" id="KW-0472">Membrane</keyword>
<dbReference type="InterPro" id="IPR050330">
    <property type="entry name" value="Bact_OuterMem_StrucFunc"/>
</dbReference>
<evidence type="ECO:0000256" key="4">
    <source>
        <dbReference type="PROSITE-ProRule" id="PRU00473"/>
    </source>
</evidence>
<comment type="caution">
    <text evidence="7">The sequence shown here is derived from an EMBL/GenBank/DDBJ whole genome shotgun (WGS) entry which is preliminary data.</text>
</comment>
<comment type="subcellular location">
    <subcellularLocation>
        <location evidence="1">Cell outer membrane</location>
    </subcellularLocation>
</comment>
<dbReference type="PANTHER" id="PTHR30329">
    <property type="entry name" value="STATOR ELEMENT OF FLAGELLAR MOTOR COMPLEX"/>
    <property type="match status" value="1"/>
</dbReference>
<dbReference type="InterPro" id="IPR006665">
    <property type="entry name" value="OmpA-like"/>
</dbReference>
<dbReference type="SUPFAM" id="SSF103088">
    <property type="entry name" value="OmpA-like"/>
    <property type="match status" value="1"/>
</dbReference>
<dbReference type="InterPro" id="IPR006664">
    <property type="entry name" value="OMP_bac"/>
</dbReference>
<feature type="chain" id="PRO_5046193783" evidence="5">
    <location>
        <begin position="23"/>
        <end position="191"/>
    </location>
</feature>
<dbReference type="RefSeq" id="WP_055022194.1">
    <property type="nucleotide sequence ID" value="NZ_JAKUMG010000024.1"/>
</dbReference>
<protein>
    <submittedName>
        <fullName evidence="7">OmpA family protein</fullName>
    </submittedName>
</protein>
<dbReference type="EMBL" id="JAKUMG010000024">
    <property type="protein sequence ID" value="MDI4671512.1"/>
    <property type="molecule type" value="Genomic_DNA"/>
</dbReference>
<dbReference type="Pfam" id="PF00691">
    <property type="entry name" value="OmpA"/>
    <property type="match status" value="1"/>
</dbReference>
<evidence type="ECO:0000256" key="1">
    <source>
        <dbReference type="ARBA" id="ARBA00004442"/>
    </source>
</evidence>
<evidence type="ECO:0000313" key="7">
    <source>
        <dbReference type="EMBL" id="MDI4671512.1"/>
    </source>
</evidence>
<proteinExistence type="predicted"/>
<keyword evidence="3" id="KW-0998">Cell outer membrane</keyword>
<keyword evidence="5" id="KW-0732">Signal</keyword>
<dbReference type="Gene3D" id="3.30.1330.60">
    <property type="entry name" value="OmpA-like domain"/>
    <property type="match status" value="1"/>
</dbReference>
<dbReference type="PANTHER" id="PTHR30329:SF21">
    <property type="entry name" value="LIPOPROTEIN YIAD-RELATED"/>
    <property type="match status" value="1"/>
</dbReference>
<evidence type="ECO:0000256" key="3">
    <source>
        <dbReference type="ARBA" id="ARBA00023237"/>
    </source>
</evidence>
<dbReference type="Proteomes" id="UP001156974">
    <property type="component" value="Unassembled WGS sequence"/>
</dbReference>
<evidence type="ECO:0000256" key="5">
    <source>
        <dbReference type="SAM" id="SignalP"/>
    </source>
</evidence>
<accession>A0ABT6U5T7</accession>
<gene>
    <name evidence="7" type="ORF">MKZ47_20845</name>
</gene>
<dbReference type="InterPro" id="IPR036737">
    <property type="entry name" value="OmpA-like_sf"/>
</dbReference>
<dbReference type="PROSITE" id="PS51123">
    <property type="entry name" value="OMPA_2"/>
    <property type="match status" value="1"/>
</dbReference>
<feature type="signal peptide" evidence="5">
    <location>
        <begin position="1"/>
        <end position="22"/>
    </location>
</feature>
<reference evidence="7 8" key="1">
    <citation type="submission" date="2022-02" db="EMBL/GenBank/DDBJ databases">
        <title>Genome analysis of Beneficial Microorganisms for Coral consortium from Pocillopora damicornis.</title>
        <authorList>
            <person name="Rosado P.M."/>
            <person name="Cardoso P.M."/>
            <person name="Rosado J.G."/>
            <person name="Schultz J."/>
            <person name="Rocha U."/>
            <person name="Costa T.K."/>
            <person name="Peixoto R.S."/>
        </authorList>
    </citation>
    <scope>NUCLEOTIDE SEQUENCE [LARGE SCALE GENOMIC DNA]</scope>
    <source>
        <strain evidence="7 8">BMC5</strain>
    </source>
</reference>
<evidence type="ECO:0000256" key="2">
    <source>
        <dbReference type="ARBA" id="ARBA00023136"/>
    </source>
</evidence>
<sequence>MKKKPLLSMLFLVGALSGCASMDELYADYDLMCEAPQAPFNSVVVVNSMIEEITTRWEPAVYFGFDRGELNDAEKLRLQPNLDIMAANPEYKISMQAFTDQLGNADYNLSLANERLQAVIRYFTENGVSRDRMVTGSAGQEMLLSTDDNVSERVYNRRVELMLLDSNGRPLSLRVVQDADEEAFVAPEPIR</sequence>
<name>A0ABT6U5T7_9GAMM</name>
<evidence type="ECO:0000313" key="8">
    <source>
        <dbReference type="Proteomes" id="UP001156974"/>
    </source>
</evidence>